<dbReference type="AlphaFoldDB" id="A0A849HIX8"/>
<name>A0A849HIX8_9MICO</name>
<organism evidence="4 5">
    <name type="scientific">Knoellia koreensis</name>
    <dbReference type="NCBI Taxonomy" id="2730921"/>
    <lineage>
        <taxon>Bacteria</taxon>
        <taxon>Bacillati</taxon>
        <taxon>Actinomycetota</taxon>
        <taxon>Actinomycetes</taxon>
        <taxon>Micrococcales</taxon>
        <taxon>Intrasporangiaceae</taxon>
        <taxon>Knoellia</taxon>
    </lineage>
</organism>
<dbReference type="EMBL" id="JABEPQ010000002">
    <property type="protein sequence ID" value="NNM46271.1"/>
    <property type="molecule type" value="Genomic_DNA"/>
</dbReference>
<feature type="domain" description="HNH nuclease" evidence="3">
    <location>
        <begin position="400"/>
        <end position="450"/>
    </location>
</feature>
<evidence type="ECO:0000259" key="3">
    <source>
        <dbReference type="SMART" id="SM00507"/>
    </source>
</evidence>
<gene>
    <name evidence="4" type="ORF">HJG52_09665</name>
</gene>
<dbReference type="GO" id="GO:0008270">
    <property type="term" value="F:zinc ion binding"/>
    <property type="evidence" value="ECO:0007669"/>
    <property type="project" value="InterPro"/>
</dbReference>
<evidence type="ECO:0000313" key="4">
    <source>
        <dbReference type="EMBL" id="NNM46271.1"/>
    </source>
</evidence>
<dbReference type="CDD" id="cd00085">
    <property type="entry name" value="HNHc"/>
    <property type="match status" value="1"/>
</dbReference>
<dbReference type="Pfam" id="PF02720">
    <property type="entry name" value="DUF222"/>
    <property type="match status" value="1"/>
</dbReference>
<evidence type="ECO:0000256" key="2">
    <source>
        <dbReference type="SAM" id="MobiDB-lite"/>
    </source>
</evidence>
<feature type="region of interest" description="Disordered" evidence="2">
    <location>
        <begin position="263"/>
        <end position="283"/>
    </location>
</feature>
<proteinExistence type="inferred from homology"/>
<dbReference type="GO" id="GO:0004519">
    <property type="term" value="F:endonuclease activity"/>
    <property type="evidence" value="ECO:0007669"/>
    <property type="project" value="InterPro"/>
</dbReference>
<evidence type="ECO:0000256" key="1">
    <source>
        <dbReference type="ARBA" id="ARBA00023450"/>
    </source>
</evidence>
<dbReference type="GO" id="GO:0003676">
    <property type="term" value="F:nucleic acid binding"/>
    <property type="evidence" value="ECO:0007669"/>
    <property type="project" value="InterPro"/>
</dbReference>
<protein>
    <submittedName>
        <fullName evidence="4">DUF222 domain-containing protein</fullName>
    </submittedName>
</protein>
<accession>A0A849HIX8</accession>
<dbReference type="Proteomes" id="UP000588586">
    <property type="component" value="Unassembled WGS sequence"/>
</dbReference>
<comment type="similarity">
    <text evidence="1">Belongs to the Rv1128c/1148c/1588c/1702c/1945/3466 family.</text>
</comment>
<evidence type="ECO:0000313" key="5">
    <source>
        <dbReference type="Proteomes" id="UP000588586"/>
    </source>
</evidence>
<dbReference type="InterPro" id="IPR003615">
    <property type="entry name" value="HNH_nuc"/>
</dbReference>
<dbReference type="RefSeq" id="WP_171243392.1">
    <property type="nucleotide sequence ID" value="NZ_JABEPQ010000002.1"/>
</dbReference>
<keyword evidence="5" id="KW-1185">Reference proteome</keyword>
<dbReference type="Pfam" id="PF01844">
    <property type="entry name" value="HNH"/>
    <property type="match status" value="1"/>
</dbReference>
<dbReference type="InterPro" id="IPR002711">
    <property type="entry name" value="HNH"/>
</dbReference>
<sequence length="477" mass="50058">MALAPALPVAPVLGADAAVREVHAVLDRAGSAGDLGVADAASVIRDAERAVARLQALKLAAIAVVDRARVADRTGHTGTAAWLAHRGTGGGAGAARDLELATALEAELPATKDALARGDLTTQHATVIARTAEQLPPCITASERARIEASMVAKAAHVDPGRLAREGRRELEAAGRTQAEVDAHEDGVLRAQEKAAMRATRLVMSDNHDGTVTGHFTVPVLAGTILRKVVQQMASPRRFAQKAAKDAKAELAATTAAATTIDATAAPGGGRDRGGGGANEVTAAAATAQREAVQREVWAAFRAEDLTWEQKYGQAFVELLEHLPTDHLSGKVAATIVVKLDHDQLTHDVRAAGLDTGHDISASAARRLACGAGILPAVLNGQSQVLDLGRATRFFTEAQRVATAVTYDTCAAEGCDRPSAWAELHHEDPWALGGDTNLDKLIPLCGSDHTRAHDPNYSHTITTDTQGRKHVTFHRRP</sequence>
<reference evidence="4 5" key="1">
    <citation type="submission" date="2020-04" db="EMBL/GenBank/DDBJ databases">
        <title>Knoellia sp. isolate from air conditioner.</title>
        <authorList>
            <person name="Chea S."/>
            <person name="Kim D.-U."/>
        </authorList>
    </citation>
    <scope>NUCLEOTIDE SEQUENCE [LARGE SCALE GENOMIC DNA]</scope>
    <source>
        <strain evidence="4 5">DB2414S</strain>
    </source>
</reference>
<dbReference type="SMART" id="SM00507">
    <property type="entry name" value="HNHc"/>
    <property type="match status" value="1"/>
</dbReference>
<dbReference type="InterPro" id="IPR003870">
    <property type="entry name" value="DUF222"/>
</dbReference>
<comment type="caution">
    <text evidence="4">The sequence shown here is derived from an EMBL/GenBank/DDBJ whole genome shotgun (WGS) entry which is preliminary data.</text>
</comment>